<feature type="region of interest" description="Disordered" evidence="1">
    <location>
        <begin position="1"/>
        <end position="20"/>
    </location>
</feature>
<evidence type="ECO:0000313" key="3">
    <source>
        <dbReference type="Proteomes" id="UP000236291"/>
    </source>
</evidence>
<dbReference type="EMBL" id="ASHM01192163">
    <property type="protein sequence ID" value="PNX66333.1"/>
    <property type="molecule type" value="Genomic_DNA"/>
</dbReference>
<dbReference type="Proteomes" id="UP000236291">
    <property type="component" value="Unassembled WGS sequence"/>
</dbReference>
<dbReference type="AlphaFoldDB" id="A0A2K3KJA7"/>
<sequence>MTEGTLRENGYTEGEMSGNIPNLLGYSEKSLVNIESDKGEHALLEAGETNQVLVGEPIVPKSSEKV</sequence>
<evidence type="ECO:0000313" key="2">
    <source>
        <dbReference type="EMBL" id="PNX66333.1"/>
    </source>
</evidence>
<proteinExistence type="predicted"/>
<protein>
    <submittedName>
        <fullName evidence="2">Uncharacterized protein</fullName>
    </submittedName>
</protein>
<gene>
    <name evidence="2" type="ORF">L195_g063012</name>
</gene>
<evidence type="ECO:0000256" key="1">
    <source>
        <dbReference type="SAM" id="MobiDB-lite"/>
    </source>
</evidence>
<organism evidence="2 3">
    <name type="scientific">Trifolium pratense</name>
    <name type="common">Red clover</name>
    <dbReference type="NCBI Taxonomy" id="57577"/>
    <lineage>
        <taxon>Eukaryota</taxon>
        <taxon>Viridiplantae</taxon>
        <taxon>Streptophyta</taxon>
        <taxon>Embryophyta</taxon>
        <taxon>Tracheophyta</taxon>
        <taxon>Spermatophyta</taxon>
        <taxon>Magnoliopsida</taxon>
        <taxon>eudicotyledons</taxon>
        <taxon>Gunneridae</taxon>
        <taxon>Pentapetalae</taxon>
        <taxon>rosids</taxon>
        <taxon>fabids</taxon>
        <taxon>Fabales</taxon>
        <taxon>Fabaceae</taxon>
        <taxon>Papilionoideae</taxon>
        <taxon>50 kb inversion clade</taxon>
        <taxon>NPAAA clade</taxon>
        <taxon>Hologalegina</taxon>
        <taxon>IRL clade</taxon>
        <taxon>Trifolieae</taxon>
        <taxon>Trifolium</taxon>
    </lineage>
</organism>
<name>A0A2K3KJA7_TRIPR</name>
<comment type="caution">
    <text evidence="2">The sequence shown here is derived from an EMBL/GenBank/DDBJ whole genome shotgun (WGS) entry which is preliminary data.</text>
</comment>
<accession>A0A2K3KJA7</accession>
<reference evidence="2 3" key="1">
    <citation type="journal article" date="2014" name="Am. J. Bot.">
        <title>Genome assembly and annotation for red clover (Trifolium pratense; Fabaceae).</title>
        <authorList>
            <person name="Istvanek J."/>
            <person name="Jaros M."/>
            <person name="Krenek A."/>
            <person name="Repkova J."/>
        </authorList>
    </citation>
    <scope>NUCLEOTIDE SEQUENCE [LARGE SCALE GENOMIC DNA]</scope>
    <source>
        <strain evidence="3">cv. Tatra</strain>
        <tissue evidence="2">Young leaves</tissue>
    </source>
</reference>
<reference evidence="2 3" key="2">
    <citation type="journal article" date="2017" name="Front. Plant Sci.">
        <title>Gene Classification and Mining of Molecular Markers Useful in Red Clover (Trifolium pratense) Breeding.</title>
        <authorList>
            <person name="Istvanek J."/>
            <person name="Dluhosova J."/>
            <person name="Dluhos P."/>
            <person name="Patkova L."/>
            <person name="Nedelnik J."/>
            <person name="Repkova J."/>
        </authorList>
    </citation>
    <scope>NUCLEOTIDE SEQUENCE [LARGE SCALE GENOMIC DNA]</scope>
    <source>
        <strain evidence="3">cv. Tatra</strain>
        <tissue evidence="2">Young leaves</tissue>
    </source>
</reference>
<feature type="non-terminal residue" evidence="2">
    <location>
        <position position="66"/>
    </location>
</feature>